<dbReference type="Proteomes" id="UP000286208">
    <property type="component" value="Unassembled WGS sequence"/>
</dbReference>
<organism evidence="1 2">
    <name type="scientific">Prescottella agglutinans</name>
    <dbReference type="NCBI Taxonomy" id="1644129"/>
    <lineage>
        <taxon>Bacteria</taxon>
        <taxon>Bacillati</taxon>
        <taxon>Actinomycetota</taxon>
        <taxon>Actinomycetes</taxon>
        <taxon>Mycobacteriales</taxon>
        <taxon>Nocardiaceae</taxon>
        <taxon>Prescottella</taxon>
    </lineage>
</organism>
<evidence type="ECO:0000313" key="2">
    <source>
        <dbReference type="Proteomes" id="UP000286208"/>
    </source>
</evidence>
<sequence>MGIFLKITCDSQGGKTAEKATVNQGILDDVLNGLNDYAWQDRISPQLRNLDAQFSHITLGLILRFYHKVNVEQGNLRSLARYIKKDDKLLVDQMLVVDEYEDLSEGETRTRLCGDIVSHLEQVLIRYSDRFRDFDAVAFIPLLGKRFEEIEQHGNH</sequence>
<accession>A0A438BKU6</accession>
<comment type="caution">
    <text evidence="1">The sequence shown here is derived from an EMBL/GenBank/DDBJ whole genome shotgun (WGS) entry which is preliminary data.</text>
</comment>
<name>A0A438BKU6_9NOCA</name>
<reference evidence="1 2" key="1">
    <citation type="submission" date="2018-11" db="EMBL/GenBank/DDBJ databases">
        <title>Rhodococcus spongicola sp. nov. and Rhodococcus xishaensis sp. nov. from marine sponges.</title>
        <authorList>
            <person name="Li L."/>
            <person name="Lin H.W."/>
        </authorList>
    </citation>
    <scope>NUCLEOTIDE SEQUENCE [LARGE SCALE GENOMIC DNA]</scope>
    <source>
        <strain evidence="1 2">CCTCC AB2014297</strain>
    </source>
</reference>
<proteinExistence type="predicted"/>
<keyword evidence="2" id="KW-1185">Reference proteome</keyword>
<gene>
    <name evidence="1" type="ORF">EGT67_00110</name>
</gene>
<evidence type="ECO:0000313" key="1">
    <source>
        <dbReference type="EMBL" id="RVW11575.1"/>
    </source>
</evidence>
<dbReference type="AlphaFoldDB" id="A0A438BKU6"/>
<protein>
    <submittedName>
        <fullName evidence="1">Uncharacterized protein</fullName>
    </submittedName>
</protein>
<dbReference type="OrthoDB" id="4459672at2"/>
<dbReference type="EMBL" id="RKLP01000001">
    <property type="protein sequence ID" value="RVW11575.1"/>
    <property type="molecule type" value="Genomic_DNA"/>
</dbReference>